<dbReference type="GO" id="GO:0008234">
    <property type="term" value="F:cysteine-type peptidase activity"/>
    <property type="evidence" value="ECO:0007669"/>
    <property type="project" value="InterPro"/>
</dbReference>
<evidence type="ECO:0000256" key="1">
    <source>
        <dbReference type="ARBA" id="ARBA00005234"/>
    </source>
</evidence>
<organism evidence="5 6">
    <name type="scientific">Carnegiea gigantea</name>
    <dbReference type="NCBI Taxonomy" id="171969"/>
    <lineage>
        <taxon>Eukaryota</taxon>
        <taxon>Viridiplantae</taxon>
        <taxon>Streptophyta</taxon>
        <taxon>Embryophyta</taxon>
        <taxon>Tracheophyta</taxon>
        <taxon>Spermatophyta</taxon>
        <taxon>Magnoliopsida</taxon>
        <taxon>eudicotyledons</taxon>
        <taxon>Gunneridae</taxon>
        <taxon>Pentapetalae</taxon>
        <taxon>Caryophyllales</taxon>
        <taxon>Cactineae</taxon>
        <taxon>Cactaceae</taxon>
        <taxon>Cactoideae</taxon>
        <taxon>Echinocereeae</taxon>
        <taxon>Carnegiea</taxon>
    </lineage>
</organism>
<sequence length="189" mass="21324">MLPYLLLHRNSDQPQASGEHVNAEYLKGLINVVPIRGPGERAQLNRINAMSINLLESVQNGVNYSIRNVFMPLFECVDKHGLLLVGDLSRRRFFVYDILVTKRAPTRTNLMNSAKDEVAAALSTTTQYSDARSWDAERALCPQQENGHDCGVFVMVFMDVLPMRAKHLVLDQLYVRQVTCMDNYGGPLL</sequence>
<reference evidence="5" key="1">
    <citation type="submission" date="2022-04" db="EMBL/GenBank/DDBJ databases">
        <title>Carnegiea gigantea Genome sequencing and assembly v2.</title>
        <authorList>
            <person name="Copetti D."/>
            <person name="Sanderson M.J."/>
            <person name="Burquez A."/>
            <person name="Wojciechowski M.F."/>
        </authorList>
    </citation>
    <scope>NUCLEOTIDE SEQUENCE</scope>
    <source>
        <strain evidence="5">SGP5-SGP5p</strain>
        <tissue evidence="5">Aerial part</tissue>
    </source>
</reference>
<dbReference type="InterPro" id="IPR003653">
    <property type="entry name" value="Peptidase_C48_C"/>
</dbReference>
<name>A0A9Q1JK77_9CARY</name>
<gene>
    <name evidence="5" type="ORF">Cgig2_019168</name>
</gene>
<comment type="similarity">
    <text evidence="1">Belongs to the peptidase C48 family.</text>
</comment>
<evidence type="ECO:0000313" key="5">
    <source>
        <dbReference type="EMBL" id="KAJ8421205.1"/>
    </source>
</evidence>
<accession>A0A9Q1JK77</accession>
<evidence type="ECO:0000313" key="6">
    <source>
        <dbReference type="Proteomes" id="UP001153076"/>
    </source>
</evidence>
<dbReference type="Proteomes" id="UP001153076">
    <property type="component" value="Unassembled WGS sequence"/>
</dbReference>
<dbReference type="EMBL" id="JAKOGI010002854">
    <property type="protein sequence ID" value="KAJ8421205.1"/>
    <property type="molecule type" value="Genomic_DNA"/>
</dbReference>
<keyword evidence="6" id="KW-1185">Reference proteome</keyword>
<dbReference type="Pfam" id="PF02902">
    <property type="entry name" value="Peptidase_C48"/>
    <property type="match status" value="1"/>
</dbReference>
<dbReference type="SUPFAM" id="SSF54001">
    <property type="entry name" value="Cysteine proteinases"/>
    <property type="match status" value="1"/>
</dbReference>
<proteinExistence type="inferred from homology"/>
<dbReference type="Gene3D" id="3.40.395.10">
    <property type="entry name" value="Adenoviral Proteinase, Chain A"/>
    <property type="match status" value="1"/>
</dbReference>
<keyword evidence="2" id="KW-0645">Protease</keyword>
<dbReference type="OrthoDB" id="696486at2759"/>
<evidence type="ECO:0000256" key="2">
    <source>
        <dbReference type="ARBA" id="ARBA00022670"/>
    </source>
</evidence>
<comment type="caution">
    <text evidence="5">The sequence shown here is derived from an EMBL/GenBank/DDBJ whole genome shotgun (WGS) entry which is preliminary data.</text>
</comment>
<evidence type="ECO:0000256" key="3">
    <source>
        <dbReference type="ARBA" id="ARBA00022801"/>
    </source>
</evidence>
<dbReference type="AlphaFoldDB" id="A0A9Q1JK77"/>
<feature type="domain" description="Ubiquitin-like protease family profile" evidence="4">
    <location>
        <begin position="1"/>
        <end position="161"/>
    </location>
</feature>
<evidence type="ECO:0000259" key="4">
    <source>
        <dbReference type="PROSITE" id="PS50600"/>
    </source>
</evidence>
<keyword evidence="3" id="KW-0378">Hydrolase</keyword>
<dbReference type="InterPro" id="IPR038765">
    <property type="entry name" value="Papain-like_cys_pep_sf"/>
</dbReference>
<dbReference type="PROSITE" id="PS50600">
    <property type="entry name" value="ULP_PROTEASE"/>
    <property type="match status" value="1"/>
</dbReference>
<dbReference type="GO" id="GO:0006508">
    <property type="term" value="P:proteolysis"/>
    <property type="evidence" value="ECO:0007669"/>
    <property type="project" value="UniProtKB-KW"/>
</dbReference>
<protein>
    <recommendedName>
        <fullName evidence="4">Ubiquitin-like protease family profile domain-containing protein</fullName>
    </recommendedName>
</protein>